<evidence type="ECO:0000313" key="4">
    <source>
        <dbReference type="EMBL" id="RBP51193.1"/>
    </source>
</evidence>
<dbReference type="OrthoDB" id="9812625at2"/>
<accession>A0A395JK89</accession>
<dbReference type="InParanoid" id="A0A395JK89"/>
<organism evidence="4 5">
    <name type="scientific">Arenicella xantha</name>
    <dbReference type="NCBI Taxonomy" id="644221"/>
    <lineage>
        <taxon>Bacteria</taxon>
        <taxon>Pseudomonadati</taxon>
        <taxon>Pseudomonadota</taxon>
        <taxon>Gammaproteobacteria</taxon>
        <taxon>Arenicellales</taxon>
        <taxon>Arenicellaceae</taxon>
        <taxon>Arenicella</taxon>
    </lineage>
</organism>
<evidence type="ECO:0000313" key="5">
    <source>
        <dbReference type="Proteomes" id="UP000253083"/>
    </source>
</evidence>
<evidence type="ECO:0000259" key="3">
    <source>
        <dbReference type="Pfam" id="PF00171"/>
    </source>
</evidence>
<reference evidence="4 5" key="1">
    <citation type="submission" date="2018-06" db="EMBL/GenBank/DDBJ databases">
        <title>Genomic Encyclopedia of Type Strains, Phase IV (KMG-IV): sequencing the most valuable type-strain genomes for metagenomic binning, comparative biology and taxonomic classification.</title>
        <authorList>
            <person name="Goeker M."/>
        </authorList>
    </citation>
    <scope>NUCLEOTIDE SEQUENCE [LARGE SCALE GENOMIC DNA]</scope>
    <source>
        <strain evidence="4 5">DSM 24032</strain>
    </source>
</reference>
<dbReference type="Proteomes" id="UP000253083">
    <property type="component" value="Unassembled WGS sequence"/>
</dbReference>
<keyword evidence="2" id="KW-0560">Oxidoreductase</keyword>
<evidence type="ECO:0000256" key="2">
    <source>
        <dbReference type="ARBA" id="ARBA00023002"/>
    </source>
</evidence>
<comment type="similarity">
    <text evidence="1">Belongs to the aldehyde dehydrogenase family.</text>
</comment>
<dbReference type="InterPro" id="IPR016162">
    <property type="entry name" value="Ald_DH_N"/>
</dbReference>
<dbReference type="InterPro" id="IPR016161">
    <property type="entry name" value="Ald_DH/histidinol_DH"/>
</dbReference>
<dbReference type="PANTHER" id="PTHR42991">
    <property type="entry name" value="ALDEHYDE DEHYDROGENASE"/>
    <property type="match status" value="1"/>
</dbReference>
<dbReference type="Pfam" id="PF00171">
    <property type="entry name" value="Aldedh"/>
    <property type="match status" value="1"/>
</dbReference>
<proteinExistence type="inferred from homology"/>
<dbReference type="AlphaFoldDB" id="A0A395JK89"/>
<protein>
    <submittedName>
        <fullName evidence="4">Acyl-CoA reductase-like NAD-dependent aldehyde dehydrogenase</fullName>
    </submittedName>
</protein>
<sequence>MSTIDVHNPYDQKVIKSLTINSSSDVEAAMSRAHKLVSNRDNWLPAHQRVEIFERVIEIMSEQIEELTQLAASEGGKPYMDSKVEVLRAINGVKLAIEHIPQIKGEQIAMGHTASSANRIAYTQREPIGVVCSVSAFNHPLNLIVHQTIPALAVGCPVLIKPAALTPLSCFRFVEILQQAGLPEGWCTALLTSREDSEKMVCDERVNFFSFIGSAKVGWMLQSKLSAGTRSALEHGGAAPVIVDQSMMQDESDADDMLESLAKGGFYHAGQVCVSVQRVYVQESVARDFAQRLAEKASKLIVGDQLNPKTEVGPLITPKEVDRVATWVEEAKQSGGEILSGGERISDTCYAPTVILDPAEDAKVSQFEVFGPVVCVYSYSDKADAIARANGLPLAFQASVFTKLLDDALDTSNRLNATAVMINDHTAFRVDWMPFGGRDASGIGMGGIPYSMHEMTREKMLVIKSKVL</sequence>
<dbReference type="Gene3D" id="3.40.605.10">
    <property type="entry name" value="Aldehyde Dehydrogenase, Chain A, domain 1"/>
    <property type="match status" value="1"/>
</dbReference>
<gene>
    <name evidence="4" type="ORF">DFR28_102612</name>
</gene>
<keyword evidence="5" id="KW-1185">Reference proteome</keyword>
<dbReference type="PANTHER" id="PTHR42991:SF1">
    <property type="entry name" value="ALDEHYDE DEHYDROGENASE"/>
    <property type="match status" value="1"/>
</dbReference>
<dbReference type="InterPro" id="IPR015590">
    <property type="entry name" value="Aldehyde_DH_dom"/>
</dbReference>
<dbReference type="RefSeq" id="WP_113953982.1">
    <property type="nucleotide sequence ID" value="NZ_QNRT01000002.1"/>
</dbReference>
<dbReference type="Gene3D" id="3.40.309.10">
    <property type="entry name" value="Aldehyde Dehydrogenase, Chain A, domain 2"/>
    <property type="match status" value="1"/>
</dbReference>
<feature type="domain" description="Aldehyde dehydrogenase" evidence="3">
    <location>
        <begin position="3"/>
        <end position="460"/>
    </location>
</feature>
<dbReference type="CDD" id="cd07148">
    <property type="entry name" value="ALDH_RL0313"/>
    <property type="match status" value="1"/>
</dbReference>
<dbReference type="InterPro" id="IPR051020">
    <property type="entry name" value="ALDH-related_metabolic_enz"/>
</dbReference>
<evidence type="ECO:0000256" key="1">
    <source>
        <dbReference type="ARBA" id="ARBA00009986"/>
    </source>
</evidence>
<dbReference type="GO" id="GO:0008911">
    <property type="term" value="F:lactaldehyde dehydrogenase (NAD+) activity"/>
    <property type="evidence" value="ECO:0007669"/>
    <property type="project" value="TreeGrafter"/>
</dbReference>
<name>A0A395JK89_9GAMM</name>
<comment type="caution">
    <text evidence="4">The sequence shown here is derived from an EMBL/GenBank/DDBJ whole genome shotgun (WGS) entry which is preliminary data.</text>
</comment>
<dbReference type="InterPro" id="IPR016163">
    <property type="entry name" value="Ald_DH_C"/>
</dbReference>
<dbReference type="SUPFAM" id="SSF53720">
    <property type="entry name" value="ALDH-like"/>
    <property type="match status" value="1"/>
</dbReference>
<dbReference type="EMBL" id="QNRT01000002">
    <property type="protein sequence ID" value="RBP51193.1"/>
    <property type="molecule type" value="Genomic_DNA"/>
</dbReference>